<reference evidence="2" key="1">
    <citation type="journal article" date="2019" name="bioRxiv">
        <title>The Genome of the Zebra Mussel, Dreissena polymorpha: A Resource for Invasive Species Research.</title>
        <authorList>
            <person name="McCartney M.A."/>
            <person name="Auch B."/>
            <person name="Kono T."/>
            <person name="Mallez S."/>
            <person name="Zhang Y."/>
            <person name="Obille A."/>
            <person name="Becker A."/>
            <person name="Abrahante J.E."/>
            <person name="Garbe J."/>
            <person name="Badalamenti J.P."/>
            <person name="Herman A."/>
            <person name="Mangelson H."/>
            <person name="Liachko I."/>
            <person name="Sullivan S."/>
            <person name="Sone E.D."/>
            <person name="Koren S."/>
            <person name="Silverstein K.A.T."/>
            <person name="Beckman K.B."/>
            <person name="Gohl D.M."/>
        </authorList>
    </citation>
    <scope>NUCLEOTIDE SEQUENCE</scope>
    <source>
        <strain evidence="2">Duluth1</strain>
        <tissue evidence="2">Whole animal</tissue>
    </source>
</reference>
<comment type="caution">
    <text evidence="2">The sequence shown here is derived from an EMBL/GenBank/DDBJ whole genome shotgun (WGS) entry which is preliminary data.</text>
</comment>
<evidence type="ECO:0000313" key="3">
    <source>
        <dbReference type="Proteomes" id="UP000828390"/>
    </source>
</evidence>
<evidence type="ECO:0000313" key="2">
    <source>
        <dbReference type="EMBL" id="KAH3772090.1"/>
    </source>
</evidence>
<keyword evidence="3" id="KW-1185">Reference proteome</keyword>
<feature type="region of interest" description="Disordered" evidence="1">
    <location>
        <begin position="29"/>
        <end position="67"/>
    </location>
</feature>
<organism evidence="2 3">
    <name type="scientific">Dreissena polymorpha</name>
    <name type="common">Zebra mussel</name>
    <name type="synonym">Mytilus polymorpha</name>
    <dbReference type="NCBI Taxonomy" id="45954"/>
    <lineage>
        <taxon>Eukaryota</taxon>
        <taxon>Metazoa</taxon>
        <taxon>Spiralia</taxon>
        <taxon>Lophotrochozoa</taxon>
        <taxon>Mollusca</taxon>
        <taxon>Bivalvia</taxon>
        <taxon>Autobranchia</taxon>
        <taxon>Heteroconchia</taxon>
        <taxon>Euheterodonta</taxon>
        <taxon>Imparidentia</taxon>
        <taxon>Neoheterodontei</taxon>
        <taxon>Myida</taxon>
        <taxon>Dreissenoidea</taxon>
        <taxon>Dreissenidae</taxon>
        <taxon>Dreissena</taxon>
    </lineage>
</organism>
<gene>
    <name evidence="2" type="ORF">DPMN_173425</name>
</gene>
<accession>A0A9D4E430</accession>
<evidence type="ECO:0000256" key="1">
    <source>
        <dbReference type="SAM" id="MobiDB-lite"/>
    </source>
</evidence>
<protein>
    <submittedName>
        <fullName evidence="2">Uncharacterized protein</fullName>
    </submittedName>
</protein>
<dbReference type="Proteomes" id="UP000828390">
    <property type="component" value="Unassembled WGS sequence"/>
</dbReference>
<sequence>MIRSKKRPVPVSGKSVITNFLVRINNEPSLSESSISERESVQDVASDHETSQPPTKRSKQRASGFDSSWKQDFPWVTEVEGGKSVEFFTALGLYNKHLTVHK</sequence>
<proteinExistence type="predicted"/>
<reference evidence="2" key="2">
    <citation type="submission" date="2020-11" db="EMBL/GenBank/DDBJ databases">
        <authorList>
            <person name="McCartney M.A."/>
            <person name="Auch B."/>
            <person name="Kono T."/>
            <person name="Mallez S."/>
            <person name="Becker A."/>
            <person name="Gohl D.M."/>
            <person name="Silverstein K.A.T."/>
            <person name="Koren S."/>
            <person name="Bechman K.B."/>
            <person name="Herman A."/>
            <person name="Abrahante J.E."/>
            <person name="Garbe J."/>
        </authorList>
    </citation>
    <scope>NUCLEOTIDE SEQUENCE</scope>
    <source>
        <strain evidence="2">Duluth1</strain>
        <tissue evidence="2">Whole animal</tissue>
    </source>
</reference>
<dbReference type="AlphaFoldDB" id="A0A9D4E430"/>
<feature type="compositionally biased region" description="Basic and acidic residues" evidence="1">
    <location>
        <begin position="35"/>
        <end position="50"/>
    </location>
</feature>
<dbReference type="EMBL" id="JAIWYP010000009">
    <property type="protein sequence ID" value="KAH3772090.1"/>
    <property type="molecule type" value="Genomic_DNA"/>
</dbReference>
<name>A0A9D4E430_DREPO</name>